<evidence type="ECO:0000256" key="11">
    <source>
        <dbReference type="ARBA" id="ARBA00049244"/>
    </source>
</evidence>
<dbReference type="GO" id="GO:0006261">
    <property type="term" value="P:DNA-templated DNA replication"/>
    <property type="evidence" value="ECO:0007669"/>
    <property type="project" value="TreeGrafter"/>
</dbReference>
<feature type="compositionally biased region" description="Low complexity" evidence="12">
    <location>
        <begin position="424"/>
        <end position="442"/>
    </location>
</feature>
<evidence type="ECO:0000256" key="12">
    <source>
        <dbReference type="SAM" id="MobiDB-lite"/>
    </source>
</evidence>
<dbReference type="InterPro" id="IPR050238">
    <property type="entry name" value="DNA_Rep/Repair_Clamp_Loader"/>
</dbReference>
<dbReference type="InterPro" id="IPR008921">
    <property type="entry name" value="DNA_pol3_clamp-load_cplx_C"/>
</dbReference>
<feature type="region of interest" description="Disordered" evidence="12">
    <location>
        <begin position="386"/>
        <end position="472"/>
    </location>
</feature>
<dbReference type="EC" id="2.7.7.7" evidence="2"/>
<dbReference type="NCBIfam" id="NF004046">
    <property type="entry name" value="PRK05563.1"/>
    <property type="match status" value="1"/>
</dbReference>
<reference evidence="14" key="1">
    <citation type="submission" date="2020-10" db="EMBL/GenBank/DDBJ databases">
        <authorList>
            <person name="Gilroy R."/>
        </authorList>
    </citation>
    <scope>NUCLEOTIDE SEQUENCE</scope>
    <source>
        <strain evidence="14">CHK180-2868</strain>
    </source>
</reference>
<evidence type="ECO:0000256" key="2">
    <source>
        <dbReference type="ARBA" id="ARBA00012417"/>
    </source>
</evidence>
<evidence type="ECO:0000256" key="5">
    <source>
        <dbReference type="ARBA" id="ARBA00022705"/>
    </source>
</evidence>
<dbReference type="SUPFAM" id="SSF52540">
    <property type="entry name" value="P-loop containing nucleoside triphosphate hydrolases"/>
    <property type="match status" value="1"/>
</dbReference>
<evidence type="ECO:0000256" key="4">
    <source>
        <dbReference type="ARBA" id="ARBA00022695"/>
    </source>
</evidence>
<keyword evidence="4 14" id="KW-0548">Nucleotidyltransferase</keyword>
<evidence type="ECO:0000256" key="8">
    <source>
        <dbReference type="ARBA" id="ARBA00022833"/>
    </source>
</evidence>
<protein>
    <recommendedName>
        <fullName evidence="2">DNA-directed DNA polymerase</fullName>
        <ecNumber evidence="2">2.7.7.7</ecNumber>
    </recommendedName>
</protein>
<dbReference type="InterPro" id="IPR022754">
    <property type="entry name" value="DNA_pol_III_gamma-3"/>
</dbReference>
<gene>
    <name evidence="14" type="primary">dnaX</name>
    <name evidence="14" type="ORF">IAB28_05675</name>
</gene>
<keyword evidence="6" id="KW-0479">Metal-binding</keyword>
<dbReference type="EMBL" id="DVGC01000029">
    <property type="protein sequence ID" value="HIR05438.1"/>
    <property type="molecule type" value="Genomic_DNA"/>
</dbReference>
<keyword evidence="5" id="KW-0235">DNA replication</keyword>
<comment type="similarity">
    <text evidence="1">Belongs to the DnaX/STICHEL family.</text>
</comment>
<keyword evidence="8" id="KW-0862">Zinc</keyword>
<dbReference type="CDD" id="cd18137">
    <property type="entry name" value="HLD_clamp_pol_III_gamma_tau"/>
    <property type="match status" value="1"/>
</dbReference>
<dbReference type="Pfam" id="PF22608">
    <property type="entry name" value="DNAX_ATPase_lid"/>
    <property type="match status" value="1"/>
</dbReference>
<dbReference type="PANTHER" id="PTHR11669:SF0">
    <property type="entry name" value="PROTEIN STICHEL-LIKE 2"/>
    <property type="match status" value="1"/>
</dbReference>
<evidence type="ECO:0000256" key="9">
    <source>
        <dbReference type="ARBA" id="ARBA00022840"/>
    </source>
</evidence>
<dbReference type="GO" id="GO:0003887">
    <property type="term" value="F:DNA-directed DNA polymerase activity"/>
    <property type="evidence" value="ECO:0007669"/>
    <property type="project" value="UniProtKB-KW"/>
</dbReference>
<sequence length="594" mass="66192">MSYTALYRKWRPQIFEDVKGQDHIVTTLRNQVSSGRIGHAYLFCGTRGTGKTSVAKIFARAVNCEHPVNGSPCGTCSSCQQIGAGNSLNVMEIDAASNNGVENIREIREQVQYPPTEGKYRVYIIDEVHMLSTGAFNALLKTLEEPPSYVIFILATTEVHRIPITVLSRCQRYDFRRITADTIAARLKELTDAERMPVEERALRYLAKAGDGSMRDALSLLDQCAAFHYGETLTYEHVLDVLGAVDNQVFRELFTAIRENHVTDCIRTLEELVAQGRELSQFVVDFIWYMRNLLLIKTAEDAEELLDMSEDNLKLLREDAVLADENTLMRYIRVLSELSNRIRYASQKRVLVEVALIRLARPEMEENLDSILERLERLEQKAESGAWMAPASWQGAGDPNAENGGSGAAGFSGYTGQPGHFGEPGAFGQSGFSGQSGYPGQPNDAGRPMASGQAGGQPGEMAQTGNMGMAAPAAQEGRVVSLPKAQLEDLNLIRNEWGKIIRSMGMSIRPSFRETVVEPAGDSCLCIVFQDMMNFSIGSRPSVLGELERYVEQTYGKSMYFKARLRENGERMDTRYISDEELKENIHMEITIED</sequence>
<keyword evidence="3 14" id="KW-0808">Transferase</keyword>
<keyword evidence="10" id="KW-0239">DNA-directed DNA polymerase</keyword>
<dbReference type="PANTHER" id="PTHR11669">
    <property type="entry name" value="REPLICATION FACTOR C / DNA POLYMERASE III GAMMA-TAU SUBUNIT"/>
    <property type="match status" value="1"/>
</dbReference>
<dbReference type="GO" id="GO:0005524">
    <property type="term" value="F:ATP binding"/>
    <property type="evidence" value="ECO:0007669"/>
    <property type="project" value="UniProtKB-KW"/>
</dbReference>
<evidence type="ECO:0000256" key="6">
    <source>
        <dbReference type="ARBA" id="ARBA00022723"/>
    </source>
</evidence>
<dbReference type="SUPFAM" id="SSF48019">
    <property type="entry name" value="post-AAA+ oligomerization domain-like"/>
    <property type="match status" value="1"/>
</dbReference>
<dbReference type="InterPro" id="IPR027417">
    <property type="entry name" value="P-loop_NTPase"/>
</dbReference>
<proteinExistence type="inferred from homology"/>
<dbReference type="SMART" id="SM00382">
    <property type="entry name" value="AAA"/>
    <property type="match status" value="1"/>
</dbReference>
<dbReference type="Gene3D" id="1.20.272.10">
    <property type="match status" value="1"/>
</dbReference>
<dbReference type="Pfam" id="PF13177">
    <property type="entry name" value="DNA_pol3_delta2"/>
    <property type="match status" value="1"/>
</dbReference>
<comment type="catalytic activity">
    <reaction evidence="11">
        <text>DNA(n) + a 2'-deoxyribonucleoside 5'-triphosphate = DNA(n+1) + diphosphate</text>
        <dbReference type="Rhea" id="RHEA:22508"/>
        <dbReference type="Rhea" id="RHEA-COMP:17339"/>
        <dbReference type="Rhea" id="RHEA-COMP:17340"/>
        <dbReference type="ChEBI" id="CHEBI:33019"/>
        <dbReference type="ChEBI" id="CHEBI:61560"/>
        <dbReference type="ChEBI" id="CHEBI:173112"/>
        <dbReference type="EC" id="2.7.7.7"/>
    </reaction>
</comment>
<dbReference type="InterPro" id="IPR012763">
    <property type="entry name" value="DNA_pol_III_sug/sutau_N"/>
</dbReference>
<evidence type="ECO:0000313" key="15">
    <source>
        <dbReference type="Proteomes" id="UP000824250"/>
    </source>
</evidence>
<feature type="domain" description="AAA+ ATPase" evidence="13">
    <location>
        <begin position="37"/>
        <end position="179"/>
    </location>
</feature>
<evidence type="ECO:0000256" key="1">
    <source>
        <dbReference type="ARBA" id="ARBA00006360"/>
    </source>
</evidence>
<dbReference type="InterPro" id="IPR045085">
    <property type="entry name" value="HLD_clamp_pol_III_gamma_tau"/>
</dbReference>
<evidence type="ECO:0000313" key="14">
    <source>
        <dbReference type="EMBL" id="HIR05438.1"/>
    </source>
</evidence>
<evidence type="ECO:0000259" key="13">
    <source>
        <dbReference type="SMART" id="SM00382"/>
    </source>
</evidence>
<dbReference type="AlphaFoldDB" id="A0A9D1A5W2"/>
<organism evidence="14 15">
    <name type="scientific">Candidatus Copromonas faecavium</name>
    <name type="common">nom. illeg.</name>
    <dbReference type="NCBI Taxonomy" id="2840740"/>
    <lineage>
        <taxon>Bacteria</taxon>
        <taxon>Bacillati</taxon>
        <taxon>Bacillota</taxon>
        <taxon>Clostridia</taxon>
        <taxon>Lachnospirales</taxon>
        <taxon>Lachnospiraceae</taxon>
        <taxon>Candidatus Copromonas (nom. illeg.)</taxon>
    </lineage>
</organism>
<evidence type="ECO:0000256" key="10">
    <source>
        <dbReference type="ARBA" id="ARBA00022932"/>
    </source>
</evidence>
<keyword evidence="7" id="KW-0547">Nucleotide-binding</keyword>
<reference evidence="14" key="2">
    <citation type="journal article" date="2021" name="PeerJ">
        <title>Extensive microbial diversity within the chicken gut microbiome revealed by metagenomics and culture.</title>
        <authorList>
            <person name="Gilroy R."/>
            <person name="Ravi A."/>
            <person name="Getino M."/>
            <person name="Pursley I."/>
            <person name="Horton D.L."/>
            <person name="Alikhan N.F."/>
            <person name="Baker D."/>
            <person name="Gharbi K."/>
            <person name="Hall N."/>
            <person name="Watson M."/>
            <person name="Adriaenssens E.M."/>
            <person name="Foster-Nyarko E."/>
            <person name="Jarju S."/>
            <person name="Secka A."/>
            <person name="Antonio M."/>
            <person name="Oren A."/>
            <person name="Chaudhuri R.R."/>
            <person name="La Ragione R."/>
            <person name="Hildebrand F."/>
            <person name="Pallen M.J."/>
        </authorList>
    </citation>
    <scope>NUCLEOTIDE SEQUENCE</scope>
    <source>
        <strain evidence="14">CHK180-2868</strain>
    </source>
</reference>
<dbReference type="InterPro" id="IPR003593">
    <property type="entry name" value="AAA+_ATPase"/>
</dbReference>
<name>A0A9D1A5W2_9FIRM</name>
<dbReference type="Gene3D" id="3.40.50.300">
    <property type="entry name" value="P-loop containing nucleotide triphosphate hydrolases"/>
    <property type="match status" value="1"/>
</dbReference>
<evidence type="ECO:0000256" key="7">
    <source>
        <dbReference type="ARBA" id="ARBA00022741"/>
    </source>
</evidence>
<evidence type="ECO:0000256" key="3">
    <source>
        <dbReference type="ARBA" id="ARBA00022679"/>
    </source>
</evidence>
<dbReference type="GO" id="GO:0009360">
    <property type="term" value="C:DNA polymerase III complex"/>
    <property type="evidence" value="ECO:0007669"/>
    <property type="project" value="InterPro"/>
</dbReference>
<keyword evidence="9" id="KW-0067">ATP-binding</keyword>
<dbReference type="CDD" id="cd00009">
    <property type="entry name" value="AAA"/>
    <property type="match status" value="1"/>
</dbReference>
<accession>A0A9D1A5W2</accession>
<dbReference type="FunFam" id="1.10.8.60:FF:000013">
    <property type="entry name" value="DNA polymerase III subunit gamma/tau"/>
    <property type="match status" value="1"/>
</dbReference>
<dbReference type="GO" id="GO:0003677">
    <property type="term" value="F:DNA binding"/>
    <property type="evidence" value="ECO:0007669"/>
    <property type="project" value="InterPro"/>
</dbReference>
<dbReference type="Gene3D" id="1.10.8.60">
    <property type="match status" value="1"/>
</dbReference>
<dbReference type="NCBIfam" id="TIGR02397">
    <property type="entry name" value="dnaX_nterm"/>
    <property type="match status" value="1"/>
</dbReference>
<dbReference type="Proteomes" id="UP000824250">
    <property type="component" value="Unassembled WGS sequence"/>
</dbReference>
<dbReference type="FunFam" id="3.40.50.300:FF:000014">
    <property type="entry name" value="DNA polymerase III subunit gamma/tau"/>
    <property type="match status" value="1"/>
</dbReference>
<dbReference type="Pfam" id="PF12169">
    <property type="entry name" value="DNA_pol3_gamma3"/>
    <property type="match status" value="1"/>
</dbReference>
<comment type="caution">
    <text evidence="14">The sequence shown here is derived from an EMBL/GenBank/DDBJ whole genome shotgun (WGS) entry which is preliminary data.</text>
</comment>
<dbReference type="GO" id="GO:0046872">
    <property type="term" value="F:metal ion binding"/>
    <property type="evidence" value="ECO:0007669"/>
    <property type="project" value="UniProtKB-KW"/>
</dbReference>